<reference evidence="6" key="1">
    <citation type="submission" date="2022-03" db="EMBL/GenBank/DDBJ databases">
        <authorList>
            <person name="Martin C."/>
        </authorList>
    </citation>
    <scope>NUCLEOTIDE SEQUENCE</scope>
</reference>
<dbReference type="GO" id="GO:0005737">
    <property type="term" value="C:cytoplasm"/>
    <property type="evidence" value="ECO:0007669"/>
    <property type="project" value="UniProtKB-SubCell"/>
</dbReference>
<dbReference type="PROSITE" id="PS51867">
    <property type="entry name" value="ZF_RING_GID"/>
    <property type="match status" value="1"/>
</dbReference>
<comment type="subcellular location">
    <subcellularLocation>
        <location evidence="1">Cytoplasm</location>
    </subcellularLocation>
</comment>
<evidence type="ECO:0000313" key="7">
    <source>
        <dbReference type="Proteomes" id="UP000749559"/>
    </source>
</evidence>
<dbReference type="InterPro" id="IPR045098">
    <property type="entry name" value="Fyv10_fam"/>
</dbReference>
<dbReference type="GO" id="GO:0061630">
    <property type="term" value="F:ubiquitin protein ligase activity"/>
    <property type="evidence" value="ECO:0007669"/>
    <property type="project" value="InterPro"/>
</dbReference>
<dbReference type="SMART" id="SM00668">
    <property type="entry name" value="CTLH"/>
    <property type="match status" value="1"/>
</dbReference>
<evidence type="ECO:0000256" key="3">
    <source>
        <dbReference type="ARBA" id="ARBA00022723"/>
    </source>
</evidence>
<keyword evidence="3" id="KW-0479">Metal-binding</keyword>
<dbReference type="SUPFAM" id="SSF57850">
    <property type="entry name" value="RING/U-box"/>
    <property type="match status" value="1"/>
</dbReference>
<dbReference type="Proteomes" id="UP000749559">
    <property type="component" value="Unassembled WGS sequence"/>
</dbReference>
<proteinExistence type="predicted"/>
<dbReference type="FunFam" id="3.30.40.10:FF:000143">
    <property type="entry name" value="Regulator of gluconeogenesis Rmd5"/>
    <property type="match status" value="1"/>
</dbReference>
<dbReference type="EMBL" id="CAIIXF020000003">
    <property type="protein sequence ID" value="CAH1779183.1"/>
    <property type="molecule type" value="Genomic_DNA"/>
</dbReference>
<dbReference type="Pfam" id="PF13445">
    <property type="entry name" value="zf-RING_UBOX"/>
    <property type="match status" value="1"/>
</dbReference>
<dbReference type="GO" id="GO:0034657">
    <property type="term" value="C:GID complex"/>
    <property type="evidence" value="ECO:0007669"/>
    <property type="project" value="TreeGrafter"/>
</dbReference>
<evidence type="ECO:0000256" key="1">
    <source>
        <dbReference type="ARBA" id="ARBA00004496"/>
    </source>
</evidence>
<name>A0A8J1TTP5_OWEFU</name>
<dbReference type="InterPro" id="IPR027370">
    <property type="entry name" value="Znf-RING_euk"/>
</dbReference>
<dbReference type="Pfam" id="PF10607">
    <property type="entry name" value="CTLH"/>
    <property type="match status" value="1"/>
</dbReference>
<dbReference type="InterPro" id="IPR006594">
    <property type="entry name" value="LisH"/>
</dbReference>
<gene>
    <name evidence="6" type="ORF">OFUS_LOCUS6015</name>
</gene>
<dbReference type="PROSITE" id="PS50896">
    <property type="entry name" value="LISH"/>
    <property type="match status" value="1"/>
</dbReference>
<dbReference type="PROSITE" id="PS50897">
    <property type="entry name" value="CTLH"/>
    <property type="match status" value="1"/>
</dbReference>
<protein>
    <submittedName>
        <fullName evidence="6">Uncharacterized protein</fullName>
    </submittedName>
</protein>
<dbReference type="SMART" id="SM00667">
    <property type="entry name" value="LisH"/>
    <property type="match status" value="1"/>
</dbReference>
<dbReference type="InterPro" id="IPR024964">
    <property type="entry name" value="CTLH/CRA"/>
</dbReference>
<dbReference type="GO" id="GO:0008270">
    <property type="term" value="F:zinc ion binding"/>
    <property type="evidence" value="ECO:0007669"/>
    <property type="project" value="UniProtKB-KW"/>
</dbReference>
<evidence type="ECO:0000256" key="4">
    <source>
        <dbReference type="ARBA" id="ARBA00022771"/>
    </source>
</evidence>
<organism evidence="6 7">
    <name type="scientific">Owenia fusiformis</name>
    <name type="common">Polychaete worm</name>
    <dbReference type="NCBI Taxonomy" id="6347"/>
    <lineage>
        <taxon>Eukaryota</taxon>
        <taxon>Metazoa</taxon>
        <taxon>Spiralia</taxon>
        <taxon>Lophotrochozoa</taxon>
        <taxon>Annelida</taxon>
        <taxon>Polychaeta</taxon>
        <taxon>Sedentaria</taxon>
        <taxon>Canalipalpata</taxon>
        <taxon>Sabellida</taxon>
        <taxon>Oweniida</taxon>
        <taxon>Oweniidae</taxon>
        <taxon>Owenia</taxon>
    </lineage>
</organism>
<dbReference type="GO" id="GO:0005634">
    <property type="term" value="C:nucleus"/>
    <property type="evidence" value="ECO:0007669"/>
    <property type="project" value="TreeGrafter"/>
</dbReference>
<keyword evidence="2" id="KW-0963">Cytoplasm</keyword>
<dbReference type="PANTHER" id="PTHR12170">
    <property type="entry name" value="MACROPHAGE ERYTHROBLAST ATTACHER-RELATED"/>
    <property type="match status" value="1"/>
</dbReference>
<keyword evidence="7" id="KW-1185">Reference proteome</keyword>
<dbReference type="GO" id="GO:0043161">
    <property type="term" value="P:proteasome-mediated ubiquitin-dependent protein catabolic process"/>
    <property type="evidence" value="ECO:0007669"/>
    <property type="project" value="InterPro"/>
</dbReference>
<sequence length="391" mass="44117">MDSCRAVEKEVDRVLSKFVGIDGHTTQSLDDLIQYVSGISQELSVDVNRPEVSTTQQLILQQCCQKIKDTVSRLASEHKDLHSSVSKVGKAIDRNFVTEFNGIAQDYVFEGVEKQEMLNKVIVEHFLRQGMLDIAEELINETNIEIDPVAKEPFLELHRILEALKHNDLDPALTWSRVHRQQLQAQNSSLEFKLHRLHFIRLISQGPEKQQEALLYSQNFAPFSSQHERDIQILMGSLLYMKRGIQSSPYAYLLDTINWIEIADVFTRDACSLLGMSVESPLSVCIRAGCSALPPLLNIKQVMQQRQCTGVWSAKDELPVEIDLGKECRYHSIFACPILRQQSTGSNPPVRLVCGHCISKDALNKLANGSKVKCPYCPVEQSPADAKEIIF</sequence>
<keyword evidence="5" id="KW-0862">Zinc</keyword>
<accession>A0A8J1TTP5</accession>
<dbReference type="SMART" id="SM00757">
    <property type="entry name" value="CRA"/>
    <property type="match status" value="1"/>
</dbReference>
<dbReference type="InterPro" id="IPR006595">
    <property type="entry name" value="CTLH_C"/>
</dbReference>
<evidence type="ECO:0000313" key="6">
    <source>
        <dbReference type="EMBL" id="CAH1779183.1"/>
    </source>
</evidence>
<dbReference type="PANTHER" id="PTHR12170:SF3">
    <property type="entry name" value="GH10162P"/>
    <property type="match status" value="1"/>
</dbReference>
<keyword evidence="4" id="KW-0863">Zinc-finger</keyword>
<comment type="caution">
    <text evidence="6">The sequence shown here is derived from an EMBL/GenBank/DDBJ whole genome shotgun (WGS) entry which is preliminary data.</text>
</comment>
<evidence type="ECO:0000256" key="2">
    <source>
        <dbReference type="ARBA" id="ARBA00022490"/>
    </source>
</evidence>
<dbReference type="AlphaFoldDB" id="A0A8J1TTP5"/>
<dbReference type="OrthoDB" id="1933281at2759"/>
<dbReference type="InterPro" id="IPR013144">
    <property type="entry name" value="CRA_dom"/>
</dbReference>
<dbReference type="InterPro" id="IPR044063">
    <property type="entry name" value="ZF_RING_GID"/>
</dbReference>
<evidence type="ECO:0000256" key="5">
    <source>
        <dbReference type="ARBA" id="ARBA00022833"/>
    </source>
</evidence>